<dbReference type="PANTHER" id="PTHR37804:SF1">
    <property type="entry name" value="CDAA REGULATORY PROTEIN CDAR"/>
    <property type="match status" value="1"/>
</dbReference>
<dbReference type="EMBL" id="CACVAQ010000297">
    <property type="protein sequence ID" value="CAA6821452.1"/>
    <property type="molecule type" value="Genomic_DNA"/>
</dbReference>
<keyword evidence="1" id="KW-0472">Membrane</keyword>
<dbReference type="PANTHER" id="PTHR37804">
    <property type="entry name" value="CDAA REGULATORY PROTEIN CDAR"/>
    <property type="match status" value="1"/>
</dbReference>
<dbReference type="Gene3D" id="2.170.120.40">
    <property type="entry name" value="YbbR-like domain"/>
    <property type="match status" value="1"/>
</dbReference>
<reference evidence="2" key="1">
    <citation type="submission" date="2020-01" db="EMBL/GenBank/DDBJ databases">
        <authorList>
            <person name="Meier V. D."/>
            <person name="Meier V D."/>
        </authorList>
    </citation>
    <scope>NUCLEOTIDE SEQUENCE</scope>
    <source>
        <strain evidence="2">HLG_WM_MAG_10</strain>
    </source>
</reference>
<protein>
    <recommendedName>
        <fullName evidence="3">YbbR-like domain-containing protein</fullName>
    </recommendedName>
</protein>
<evidence type="ECO:0008006" key="3">
    <source>
        <dbReference type="Google" id="ProtNLM"/>
    </source>
</evidence>
<keyword evidence="1" id="KW-1133">Transmembrane helix</keyword>
<sequence length="332" mass="37735">MKALPQPPAPKSQQKFSKENIKIFLKTDRAILMICISIAFVFWLMTKLSYSYKDTVIVQLNYSTPEGKIFTNPPPNQLEVDIEGRGWDLLGFAFYNKERIVDIPVAANEIRVISVTSLNAKVLKSLPKARILNIHPETIKLQMEESATKMIPVVLEEQIRLAPLYQYVDSIKIEPNEIEIKGPASVIRDIHEWKTNVCIPAEEINKDINVEVSLEIHPNGSISLSTDKIRCLAAVEEVTEKRVKVPVEVLNVPDSLLLIILPKMVEVSSQVGLSDYDGLSAEDFKVIVDFSRIDLFKERSIRVLLKEKPNYAKQVKCIPQKVDYIIRSRNLK</sequence>
<dbReference type="AlphaFoldDB" id="A0A6S6TKP1"/>
<dbReference type="InterPro" id="IPR012505">
    <property type="entry name" value="YbbR"/>
</dbReference>
<gene>
    <name evidence="2" type="ORF">HELGO_WM18353</name>
</gene>
<organism evidence="2">
    <name type="scientific">uncultured Aureispira sp</name>
    <dbReference type="NCBI Taxonomy" id="1331704"/>
    <lineage>
        <taxon>Bacteria</taxon>
        <taxon>Pseudomonadati</taxon>
        <taxon>Bacteroidota</taxon>
        <taxon>Saprospiria</taxon>
        <taxon>Saprospirales</taxon>
        <taxon>Saprospiraceae</taxon>
        <taxon>Aureispira</taxon>
        <taxon>environmental samples</taxon>
    </lineage>
</organism>
<evidence type="ECO:0000313" key="2">
    <source>
        <dbReference type="EMBL" id="CAA6821452.1"/>
    </source>
</evidence>
<proteinExistence type="predicted"/>
<keyword evidence="1" id="KW-0812">Transmembrane</keyword>
<evidence type="ECO:0000256" key="1">
    <source>
        <dbReference type="SAM" id="Phobius"/>
    </source>
</evidence>
<name>A0A6S6TKP1_9BACT</name>
<dbReference type="InterPro" id="IPR053154">
    <property type="entry name" value="c-di-AMP_regulator"/>
</dbReference>
<accession>A0A6S6TKP1</accession>
<dbReference type="Pfam" id="PF07949">
    <property type="entry name" value="YbbR"/>
    <property type="match status" value="1"/>
</dbReference>
<feature type="transmembrane region" description="Helical" evidence="1">
    <location>
        <begin position="30"/>
        <end position="50"/>
    </location>
</feature>